<evidence type="ECO:0000256" key="1">
    <source>
        <dbReference type="ARBA" id="ARBA00022460"/>
    </source>
</evidence>
<sequence length="172" mass="19188">MFLQVMISTILIASSYASPIDSEANTYVSTNLGLGAYRTGGIQQFHGIKYAEPVQPIIKKIPIIIASHQAEKVDELQEHGPAEYSYSYGVEDQHTGDMKSHKESRHGDVVKGEYSFKEADGTIRTVKYTVDKKSGFNAVVTRSGHANHPPNQLKKVVLKPIYVPNLREDQYH</sequence>
<evidence type="ECO:0000256" key="2">
    <source>
        <dbReference type="PROSITE-ProRule" id="PRU00497"/>
    </source>
</evidence>
<feature type="chain" id="PRO_5043777364" evidence="3">
    <location>
        <begin position="18"/>
        <end position="172"/>
    </location>
</feature>
<dbReference type="GO" id="GO:0005615">
    <property type="term" value="C:extracellular space"/>
    <property type="evidence" value="ECO:0007669"/>
    <property type="project" value="TreeGrafter"/>
</dbReference>
<dbReference type="EMBL" id="JASPKY010000507">
    <property type="protein sequence ID" value="KAK9694631.1"/>
    <property type="molecule type" value="Genomic_DNA"/>
</dbReference>
<dbReference type="GO" id="GO:0042302">
    <property type="term" value="F:structural constituent of cuticle"/>
    <property type="evidence" value="ECO:0007669"/>
    <property type="project" value="UniProtKB-UniRule"/>
</dbReference>
<evidence type="ECO:0000313" key="5">
    <source>
        <dbReference type="Proteomes" id="UP001458880"/>
    </source>
</evidence>
<protein>
    <submittedName>
        <fullName evidence="4">Insect cuticle protein</fullName>
    </submittedName>
</protein>
<dbReference type="PRINTS" id="PR00947">
    <property type="entry name" value="CUTICLE"/>
</dbReference>
<keyword evidence="1 2" id="KW-0193">Cuticle</keyword>
<dbReference type="InterPro" id="IPR000618">
    <property type="entry name" value="Insect_cuticle"/>
</dbReference>
<accession>A0AAW1IWT6</accession>
<dbReference type="PANTHER" id="PTHR12236">
    <property type="entry name" value="STRUCTURAL CONTITUENT OF CUTICLE"/>
    <property type="match status" value="1"/>
</dbReference>
<dbReference type="InterPro" id="IPR051217">
    <property type="entry name" value="Insect_Cuticle_Struc_Prot"/>
</dbReference>
<name>A0AAW1IWT6_POPJA</name>
<dbReference type="GO" id="GO:0031012">
    <property type="term" value="C:extracellular matrix"/>
    <property type="evidence" value="ECO:0007669"/>
    <property type="project" value="TreeGrafter"/>
</dbReference>
<keyword evidence="3" id="KW-0732">Signal</keyword>
<dbReference type="Proteomes" id="UP001458880">
    <property type="component" value="Unassembled WGS sequence"/>
</dbReference>
<dbReference type="PANTHER" id="PTHR12236:SF95">
    <property type="entry name" value="CUTICULAR PROTEIN 76BD, ISOFORM C-RELATED"/>
    <property type="match status" value="1"/>
</dbReference>
<gene>
    <name evidence="4" type="ORF">QE152_g33405</name>
</gene>
<reference evidence="4 5" key="1">
    <citation type="journal article" date="2024" name="BMC Genomics">
        <title>De novo assembly and annotation of Popillia japonica's genome with initial clues to its potential as an invasive pest.</title>
        <authorList>
            <person name="Cucini C."/>
            <person name="Boschi S."/>
            <person name="Funari R."/>
            <person name="Cardaioli E."/>
            <person name="Iannotti N."/>
            <person name="Marturano G."/>
            <person name="Paoli F."/>
            <person name="Bruttini M."/>
            <person name="Carapelli A."/>
            <person name="Frati F."/>
            <person name="Nardi F."/>
        </authorList>
    </citation>
    <scope>NUCLEOTIDE SEQUENCE [LARGE SCALE GENOMIC DNA]</scope>
    <source>
        <strain evidence="4">DMR45628</strain>
    </source>
</reference>
<keyword evidence="5" id="KW-1185">Reference proteome</keyword>
<dbReference type="AlphaFoldDB" id="A0AAW1IWT6"/>
<dbReference type="PROSITE" id="PS51155">
    <property type="entry name" value="CHIT_BIND_RR_2"/>
    <property type="match status" value="1"/>
</dbReference>
<evidence type="ECO:0000256" key="3">
    <source>
        <dbReference type="SAM" id="SignalP"/>
    </source>
</evidence>
<dbReference type="Pfam" id="PF00379">
    <property type="entry name" value="Chitin_bind_4"/>
    <property type="match status" value="1"/>
</dbReference>
<evidence type="ECO:0000313" key="4">
    <source>
        <dbReference type="EMBL" id="KAK9694631.1"/>
    </source>
</evidence>
<comment type="caution">
    <text evidence="4">The sequence shown here is derived from an EMBL/GenBank/DDBJ whole genome shotgun (WGS) entry which is preliminary data.</text>
</comment>
<proteinExistence type="predicted"/>
<organism evidence="4 5">
    <name type="scientific">Popillia japonica</name>
    <name type="common">Japanese beetle</name>
    <dbReference type="NCBI Taxonomy" id="7064"/>
    <lineage>
        <taxon>Eukaryota</taxon>
        <taxon>Metazoa</taxon>
        <taxon>Ecdysozoa</taxon>
        <taxon>Arthropoda</taxon>
        <taxon>Hexapoda</taxon>
        <taxon>Insecta</taxon>
        <taxon>Pterygota</taxon>
        <taxon>Neoptera</taxon>
        <taxon>Endopterygota</taxon>
        <taxon>Coleoptera</taxon>
        <taxon>Polyphaga</taxon>
        <taxon>Scarabaeiformia</taxon>
        <taxon>Scarabaeidae</taxon>
        <taxon>Rutelinae</taxon>
        <taxon>Popillia</taxon>
    </lineage>
</organism>
<feature type="signal peptide" evidence="3">
    <location>
        <begin position="1"/>
        <end position="17"/>
    </location>
</feature>